<dbReference type="Proteomes" id="UP000235145">
    <property type="component" value="Unassembled WGS sequence"/>
</dbReference>
<dbReference type="PROSITE" id="PS50878">
    <property type="entry name" value="RT_POL"/>
    <property type="match status" value="1"/>
</dbReference>
<dbReference type="Pfam" id="PF00078">
    <property type="entry name" value="RVT_1"/>
    <property type="match status" value="1"/>
</dbReference>
<dbReference type="Pfam" id="PF13966">
    <property type="entry name" value="zf-RVT"/>
    <property type="match status" value="1"/>
</dbReference>
<evidence type="ECO:0000313" key="3">
    <source>
        <dbReference type="EMBL" id="KAJ0207777.1"/>
    </source>
</evidence>
<dbReference type="PANTHER" id="PTHR33116:SF84">
    <property type="entry name" value="RNA-DIRECTED DNA POLYMERASE"/>
    <property type="match status" value="1"/>
</dbReference>
<dbReference type="Pfam" id="PF14111">
    <property type="entry name" value="DUF4283"/>
    <property type="match status" value="1"/>
</dbReference>
<evidence type="ECO:0000256" key="1">
    <source>
        <dbReference type="SAM" id="MobiDB-lite"/>
    </source>
</evidence>
<dbReference type="InterPro" id="IPR043502">
    <property type="entry name" value="DNA/RNA_pol_sf"/>
</dbReference>
<organism evidence="3 4">
    <name type="scientific">Lactuca sativa</name>
    <name type="common">Garden lettuce</name>
    <dbReference type="NCBI Taxonomy" id="4236"/>
    <lineage>
        <taxon>Eukaryota</taxon>
        <taxon>Viridiplantae</taxon>
        <taxon>Streptophyta</taxon>
        <taxon>Embryophyta</taxon>
        <taxon>Tracheophyta</taxon>
        <taxon>Spermatophyta</taxon>
        <taxon>Magnoliopsida</taxon>
        <taxon>eudicotyledons</taxon>
        <taxon>Gunneridae</taxon>
        <taxon>Pentapetalae</taxon>
        <taxon>asterids</taxon>
        <taxon>campanulids</taxon>
        <taxon>Asterales</taxon>
        <taxon>Asteraceae</taxon>
        <taxon>Cichorioideae</taxon>
        <taxon>Cichorieae</taxon>
        <taxon>Lactucinae</taxon>
        <taxon>Lactuca</taxon>
    </lineage>
</organism>
<feature type="region of interest" description="Disordered" evidence="1">
    <location>
        <begin position="390"/>
        <end position="453"/>
    </location>
</feature>
<dbReference type="PANTHER" id="PTHR33116">
    <property type="entry name" value="REVERSE TRANSCRIPTASE ZINC-BINDING DOMAIN-CONTAINING PROTEIN-RELATED-RELATED"/>
    <property type="match status" value="1"/>
</dbReference>
<dbReference type="EMBL" id="NBSK02000005">
    <property type="protein sequence ID" value="KAJ0207777.1"/>
    <property type="molecule type" value="Genomic_DNA"/>
</dbReference>
<dbReference type="InterPro" id="IPR025558">
    <property type="entry name" value="DUF4283"/>
</dbReference>
<dbReference type="SUPFAM" id="SSF56219">
    <property type="entry name" value="DNase I-like"/>
    <property type="match status" value="1"/>
</dbReference>
<sequence length="1718" mass="197448">MKSPANQTIPVNSVHSVMSDNKQKDVINHPIICNDEDMKDSMNENGNLEVDSGNNMKKEQGANFLNMDFSKPVISPAAKLVSDYNKKSYARMVESTNTVVDLNIKVIPKVDGKPNGKVELPYADLMLGGAPYHATLYGFFVGKKLAFPTVNHFSFKMWKIFGLKDIMVNDEGFFFFKFDSNEGMMSVLEGGPWLINNVPIWRLGLVLSKPQINYVPVWVKVFNVPLEYWNSKGITLIANEIGKPIAMDKITQKMCNEHWGRPAFMRFLVEMSAESEWMKKLSVVSIDFGIGEKVESKCRIEYAWRPDVCNHCKVSGHKNSNCGILNGLKTDNVADVAVNIEENGKKEKVDDDGFILVTKKSNKGQKVNSGVVINEDGKVDLIKSLEKNTAPVSEGVNIGSNEGNPIEVGDQRKNNNNQIEEQEKQKGAKKDDRNSKGAENRNNGEKISKFAVGNLKKDGKEKGVFQSKEDKSGKVNGTGVFIPKEKLWLRVKNVIENFNARKEGMQGKKEENQKKVYVPKKQVDFKVSSNFDNIGSTSGKDNQDEILSQNPFDVLADLGLRDMSYLDEVDQEMILTGGCWNVRGSNLRPKQEEIKNVIRSNNLSLFAILESQLRFNKLQTTCNNMWISNQDMSPKGTRIIIGWDPDEVVVMPLDANSQVMHCQILFIKENKRLFSSFVYACNYYIDKRKLWNSLEKHYCLVADCPWLIVGDFNVTRDLVDSMAGNSKIMRGMVEFNECINRIEVQDINCNGLHYTWNQRPRGASGVLKKLDRVLGNIKFIEGFPNVFANFQPYRNSDHSPMIIKFPIKKKFKIRPFKFVNSLVLSDNFLPIVENVWKSEIEGFGMFRLCQKLKLLKKPFRKLLNSHGNFAEKVSKCREELCRVQSSLDLDPCNEDLRFEEGIYLQSFLNASWEEESYLKQRAKVHWLKEGDYNSSYFHKVVKGKINRNRIETILDGNGKWKEGEEAYKVIVDYFGEFLGVEHDVVPIVRPDNLFSKKLDNQQALDMVKDVTNEEIKAALFDIDDDKAPGPDGFSSKFFKKAWMIVGNDFCYAVKEFFLSKKILKEVNATVIVLVPKVPTPGKVGDYRPISCCNVIYKCISKVIVNRIREHLGWLVSDNQSAFIPGRSILDNVLLSQELVKGYHIDRGFARCAMKVDIQKAYDTVSWRFLHDILKEFGFHESMISWIMNCVTTSSFMININGSFHGFFQGKRGLRQGCPLSPYLFTLVMEVFNLMLQRCIKESKEFKYHWRCKEQKLTHLCFADDLMVFCHGNSGSIKVVKKAMDEFANSAGKLPMKYLGIPLISTKLFNRDCKGLIDKVKKRVNDWKNKSLSYAGRLQLISVVLASLPVYWASVVLLPKGIIKEVEKIMRNFLWNSGQNCKGVAKVSWNKICKPKIYGGLGLKNLKDWNIALLSSRVWKLISGQNSLWVKWVNFYLLEGRSFWDVGSKDKMSWSWRNLLKIRPFLRDFFYSQIGNGEKTFMWFDNWHQLGPLSYVLSPREITNAGYNIRDKVSDVIVDENWNWPAEWLEMIPQLGDFPVPRLIREKKDEVYWVNYKGKIVPFTVNQVSSSLICHETIVDWYDLVWFQNKIPSHCFILRLAILGRLRTQDRMKRWKDSIDLSCVFCNSQMDFHSHLFFDCKYPKEVWNLMKDKVKINHRPGNWFEIINELQCALKKKSISNFIKKTALAASIYHIWNERNKRLFGKQSNSVENVVKIIT</sequence>
<reference evidence="3 4" key="1">
    <citation type="journal article" date="2017" name="Nat. Commun.">
        <title>Genome assembly with in vitro proximity ligation data and whole-genome triplication in lettuce.</title>
        <authorList>
            <person name="Reyes-Chin-Wo S."/>
            <person name="Wang Z."/>
            <person name="Yang X."/>
            <person name="Kozik A."/>
            <person name="Arikit S."/>
            <person name="Song C."/>
            <person name="Xia L."/>
            <person name="Froenicke L."/>
            <person name="Lavelle D.O."/>
            <person name="Truco M.J."/>
            <person name="Xia R."/>
            <person name="Zhu S."/>
            <person name="Xu C."/>
            <person name="Xu H."/>
            <person name="Xu X."/>
            <person name="Cox K."/>
            <person name="Korf I."/>
            <person name="Meyers B.C."/>
            <person name="Michelmore R.W."/>
        </authorList>
    </citation>
    <scope>NUCLEOTIDE SEQUENCE [LARGE SCALE GENOMIC DNA]</scope>
    <source>
        <strain evidence="4">cv. Salinas</strain>
        <tissue evidence="3">Seedlings</tissue>
    </source>
</reference>
<feature type="compositionally biased region" description="Basic and acidic residues" evidence="1">
    <location>
        <begin position="421"/>
        <end position="448"/>
    </location>
</feature>
<proteinExistence type="predicted"/>
<keyword evidence="4" id="KW-1185">Reference proteome</keyword>
<gene>
    <name evidence="3" type="ORF">LSAT_V11C500298570</name>
</gene>
<comment type="caution">
    <text evidence="3">The sequence shown here is derived from an EMBL/GenBank/DDBJ whole genome shotgun (WGS) entry which is preliminary data.</text>
</comment>
<feature type="domain" description="Reverse transcriptase" evidence="2">
    <location>
        <begin position="1055"/>
        <end position="1331"/>
    </location>
</feature>
<evidence type="ECO:0000313" key="4">
    <source>
        <dbReference type="Proteomes" id="UP000235145"/>
    </source>
</evidence>
<accession>A0A9R1VN46</accession>
<dbReference type="InterPro" id="IPR000477">
    <property type="entry name" value="RT_dom"/>
</dbReference>
<dbReference type="InterPro" id="IPR036691">
    <property type="entry name" value="Endo/exonu/phosph_ase_sf"/>
</dbReference>
<dbReference type="Gene3D" id="3.60.10.10">
    <property type="entry name" value="Endonuclease/exonuclease/phosphatase"/>
    <property type="match status" value="1"/>
</dbReference>
<dbReference type="SUPFAM" id="SSF56672">
    <property type="entry name" value="DNA/RNA polymerases"/>
    <property type="match status" value="1"/>
</dbReference>
<name>A0A9R1VN46_LACSA</name>
<protein>
    <recommendedName>
        <fullName evidence="2">Reverse transcriptase domain-containing protein</fullName>
    </recommendedName>
</protein>
<evidence type="ECO:0000259" key="2">
    <source>
        <dbReference type="PROSITE" id="PS50878"/>
    </source>
</evidence>
<dbReference type="InterPro" id="IPR026960">
    <property type="entry name" value="RVT-Znf"/>
</dbReference>
<dbReference type="CDD" id="cd01650">
    <property type="entry name" value="RT_nLTR_like"/>
    <property type="match status" value="1"/>
</dbReference>